<feature type="transmembrane region" description="Helical" evidence="1">
    <location>
        <begin position="88"/>
        <end position="105"/>
    </location>
</feature>
<keyword evidence="2" id="KW-0378">Hydrolase</keyword>
<keyword evidence="1" id="KW-0472">Membrane</keyword>
<comment type="caution">
    <text evidence="2">The sequence shown here is derived from an EMBL/GenBank/DDBJ whole genome shotgun (WGS) entry which is preliminary data.</text>
</comment>
<dbReference type="Proteomes" id="UP000823849">
    <property type="component" value="Unassembled WGS sequence"/>
</dbReference>
<feature type="transmembrane region" description="Helical" evidence="1">
    <location>
        <begin position="56"/>
        <end position="76"/>
    </location>
</feature>
<name>A0A9D2NBU1_9FIRM</name>
<feature type="transmembrane region" description="Helical" evidence="1">
    <location>
        <begin position="180"/>
        <end position="198"/>
    </location>
</feature>
<evidence type="ECO:0000313" key="3">
    <source>
        <dbReference type="Proteomes" id="UP000823849"/>
    </source>
</evidence>
<proteinExistence type="predicted"/>
<keyword evidence="1" id="KW-0812">Transmembrane</keyword>
<dbReference type="GO" id="GO:0016787">
    <property type="term" value="F:hydrolase activity"/>
    <property type="evidence" value="ECO:0007669"/>
    <property type="project" value="UniProtKB-KW"/>
</dbReference>
<sequence length="199" mass="21334">MTGKTHWAVGTAAALCAARPTELREWVLCVSAAAVGSVISDIDVTTSDSRETLNRITAVAVLAAAAAGIAELWFHLGIIRSFDRESNLFRLVVGFGIFLAVCTFGKSQPHRSFMHSFAGWFLLGSLTGLIYPAMTPYFSAAMLSHILIDLLNRRNVRLLYPLKKGFCLGICSADGMVNRALFLAGAAVSAVVSLLLLLS</sequence>
<feature type="transmembrane region" description="Helical" evidence="1">
    <location>
        <begin position="117"/>
        <end position="134"/>
    </location>
</feature>
<evidence type="ECO:0000313" key="2">
    <source>
        <dbReference type="EMBL" id="HJC15427.1"/>
    </source>
</evidence>
<evidence type="ECO:0000256" key="1">
    <source>
        <dbReference type="SAM" id="Phobius"/>
    </source>
</evidence>
<dbReference type="Pfam" id="PF04307">
    <property type="entry name" value="YdjM"/>
    <property type="match status" value="1"/>
</dbReference>
<protein>
    <submittedName>
        <fullName evidence="2">Metal-dependent hydrolase</fullName>
    </submittedName>
</protein>
<accession>A0A9D2NBU1</accession>
<organism evidence="2 3">
    <name type="scientific">Candidatus Fusicatenibacter intestinigallinarum</name>
    <dbReference type="NCBI Taxonomy" id="2838598"/>
    <lineage>
        <taxon>Bacteria</taxon>
        <taxon>Bacillati</taxon>
        <taxon>Bacillota</taxon>
        <taxon>Clostridia</taxon>
        <taxon>Lachnospirales</taxon>
        <taxon>Lachnospiraceae</taxon>
        <taxon>Fusicatenibacter</taxon>
    </lineage>
</organism>
<dbReference type="EMBL" id="DWWU01000026">
    <property type="protein sequence ID" value="HJC15427.1"/>
    <property type="molecule type" value="Genomic_DNA"/>
</dbReference>
<dbReference type="InterPro" id="IPR007404">
    <property type="entry name" value="YdjM-like"/>
</dbReference>
<dbReference type="AlphaFoldDB" id="A0A9D2NBU1"/>
<gene>
    <name evidence="2" type="ORF">H9705_06320</name>
</gene>
<reference evidence="2" key="2">
    <citation type="submission" date="2021-04" db="EMBL/GenBank/DDBJ databases">
        <authorList>
            <person name="Gilroy R."/>
        </authorList>
    </citation>
    <scope>NUCLEOTIDE SEQUENCE</scope>
    <source>
        <strain evidence="2">CHK185-5351</strain>
    </source>
</reference>
<reference evidence="2" key="1">
    <citation type="journal article" date="2021" name="PeerJ">
        <title>Extensive microbial diversity within the chicken gut microbiome revealed by metagenomics and culture.</title>
        <authorList>
            <person name="Gilroy R."/>
            <person name="Ravi A."/>
            <person name="Getino M."/>
            <person name="Pursley I."/>
            <person name="Horton D.L."/>
            <person name="Alikhan N.F."/>
            <person name="Baker D."/>
            <person name="Gharbi K."/>
            <person name="Hall N."/>
            <person name="Watson M."/>
            <person name="Adriaenssens E.M."/>
            <person name="Foster-Nyarko E."/>
            <person name="Jarju S."/>
            <person name="Secka A."/>
            <person name="Antonio M."/>
            <person name="Oren A."/>
            <person name="Chaudhuri R.R."/>
            <person name="La Ragione R."/>
            <person name="Hildebrand F."/>
            <person name="Pallen M.J."/>
        </authorList>
    </citation>
    <scope>NUCLEOTIDE SEQUENCE</scope>
    <source>
        <strain evidence="2">CHK185-5351</strain>
    </source>
</reference>
<keyword evidence="1" id="KW-1133">Transmembrane helix</keyword>